<evidence type="ECO:0000259" key="9">
    <source>
        <dbReference type="Pfam" id="PF11708"/>
    </source>
</evidence>
<evidence type="ECO:0000256" key="3">
    <source>
        <dbReference type="ARBA" id="ARBA00022664"/>
    </source>
</evidence>
<dbReference type="Proteomes" id="UP000673691">
    <property type="component" value="Unassembled WGS sequence"/>
</dbReference>
<evidence type="ECO:0000313" key="10">
    <source>
        <dbReference type="EMBL" id="KAG5456192.1"/>
    </source>
</evidence>
<keyword evidence="3 7" id="KW-0507">mRNA processing</keyword>
<dbReference type="GO" id="GO:0000398">
    <property type="term" value="P:mRNA splicing, via spliceosome"/>
    <property type="evidence" value="ECO:0007669"/>
    <property type="project" value="UniProtKB-UniRule"/>
</dbReference>
<dbReference type="EMBL" id="JAEFCI010012130">
    <property type="protein sequence ID" value="KAG5456192.1"/>
    <property type="molecule type" value="Genomic_DNA"/>
</dbReference>
<dbReference type="InterPro" id="IPR039974">
    <property type="entry name" value="Splicing_factor_SLU7"/>
</dbReference>
<comment type="caution">
    <text evidence="10">The sequence shown here is derived from an EMBL/GenBank/DDBJ whole genome shotgun (WGS) entry which is preliminary data.</text>
</comment>
<dbReference type="InterPro" id="IPR021715">
    <property type="entry name" value="Slu7_dom"/>
</dbReference>
<feature type="compositionally biased region" description="Acidic residues" evidence="8">
    <location>
        <begin position="210"/>
        <end position="219"/>
    </location>
</feature>
<feature type="region of interest" description="Disordered" evidence="8">
    <location>
        <begin position="201"/>
        <end position="230"/>
    </location>
</feature>
<keyword evidence="5 7" id="KW-0508">mRNA splicing</keyword>
<comment type="subunit">
    <text evidence="7">Associated with the spliceosome.</text>
</comment>
<keyword evidence="4 7" id="KW-0747">Spliceosome</keyword>
<name>A0A8H7ZN62_9FUNG</name>
<protein>
    <recommendedName>
        <fullName evidence="7">Pre-mRNA-splicing factor SLU7</fullName>
    </recommendedName>
</protein>
<proteinExistence type="inferred from homology"/>
<comment type="function">
    <text evidence="7">Involved in pre-mRNA splicing.</text>
</comment>
<keyword evidence="6 7" id="KW-0539">Nucleus</keyword>
<feature type="region of interest" description="Disordered" evidence="8">
    <location>
        <begin position="1"/>
        <end position="44"/>
    </location>
</feature>
<accession>A0A8H7ZN62</accession>
<dbReference type="PANTHER" id="PTHR12942">
    <property type="entry name" value="STEP II SPLICING FACTOR SLU7"/>
    <property type="match status" value="1"/>
</dbReference>
<dbReference type="PANTHER" id="PTHR12942:SF2">
    <property type="entry name" value="PRE-MRNA-SPLICING FACTOR SLU7"/>
    <property type="match status" value="1"/>
</dbReference>
<evidence type="ECO:0000256" key="2">
    <source>
        <dbReference type="ARBA" id="ARBA00007203"/>
    </source>
</evidence>
<reference evidence="10 11" key="1">
    <citation type="journal article" name="Sci. Rep.">
        <title>Genome-scale phylogenetic analyses confirm Olpidium as the closest living zoosporic fungus to the non-flagellated, terrestrial fungi.</title>
        <authorList>
            <person name="Chang Y."/>
            <person name="Rochon D."/>
            <person name="Sekimoto S."/>
            <person name="Wang Y."/>
            <person name="Chovatia M."/>
            <person name="Sandor L."/>
            <person name="Salamov A."/>
            <person name="Grigoriev I.V."/>
            <person name="Stajich J.E."/>
            <person name="Spatafora J.W."/>
        </authorList>
    </citation>
    <scope>NUCLEOTIDE SEQUENCE [LARGE SCALE GENOMIC DNA]</scope>
    <source>
        <strain evidence="10">S191</strain>
    </source>
</reference>
<gene>
    <name evidence="10" type="ORF">BJ554DRAFT_4132</name>
</gene>
<comment type="subcellular location">
    <subcellularLocation>
        <location evidence="1 7">Nucleus</location>
    </subcellularLocation>
</comment>
<feature type="compositionally biased region" description="Basic and acidic residues" evidence="8">
    <location>
        <begin position="10"/>
        <end position="25"/>
    </location>
</feature>
<sequence>MSALTASQRLSREDYRRQKDLEAARKAGTAPAEKDEEGNEINPHIPQYIAKAPWYLDTGHASLKHQKSSVKRKQTSEDLDGGWYARGTFKASASTKYRKGACENCGAATHKTKDCVDRPRKLGARWTGLDIKPDESIQDVELSFDGKRDRWNGYDPAEHKKILEEWELIEDARKKLKAKELDKAVAQGEVNKETEKVVEATAKTGAEHSSDEEDDDEDKYADRADMPGSRLDTKTRMTVRNLRIREDRAKYLYDLKPNSAHYDPKTRSMRDNPAKENPDVRIAVLGARKRIGAFAAHAGAAIYTGDAPKLANLQLFAWQAQERGQDVHLQANPTLAELHHREYESKKESLKDTTKSSILEKYGGAEHLDTPPKELLLAQTENYVEYSMSGRVIKGQEKACAKSKYVEDEYPGNHTSVWGSYWADGKWGFRCCHQFGKNAYCTGLAGIEAAEEAARTLKGM</sequence>
<evidence type="ECO:0000256" key="5">
    <source>
        <dbReference type="ARBA" id="ARBA00023187"/>
    </source>
</evidence>
<organism evidence="10 11">
    <name type="scientific">Olpidium bornovanus</name>
    <dbReference type="NCBI Taxonomy" id="278681"/>
    <lineage>
        <taxon>Eukaryota</taxon>
        <taxon>Fungi</taxon>
        <taxon>Fungi incertae sedis</taxon>
        <taxon>Olpidiomycota</taxon>
        <taxon>Olpidiomycotina</taxon>
        <taxon>Olpidiomycetes</taxon>
        <taxon>Olpidiales</taxon>
        <taxon>Olpidiaceae</taxon>
        <taxon>Olpidium</taxon>
    </lineage>
</organism>
<evidence type="ECO:0000256" key="7">
    <source>
        <dbReference type="RuleBase" id="RU367071"/>
    </source>
</evidence>
<dbReference type="AlphaFoldDB" id="A0A8H7ZN62"/>
<feature type="domain" description="Pre-mRNA-splicing factor SLU7" evidence="9">
    <location>
        <begin position="142"/>
        <end position="420"/>
    </location>
</feature>
<evidence type="ECO:0000256" key="6">
    <source>
        <dbReference type="ARBA" id="ARBA00023242"/>
    </source>
</evidence>
<dbReference type="OrthoDB" id="249612at2759"/>
<dbReference type="GO" id="GO:0005681">
    <property type="term" value="C:spliceosomal complex"/>
    <property type="evidence" value="ECO:0007669"/>
    <property type="project" value="UniProtKB-UniRule"/>
</dbReference>
<evidence type="ECO:0000256" key="1">
    <source>
        <dbReference type="ARBA" id="ARBA00004123"/>
    </source>
</evidence>
<evidence type="ECO:0000256" key="4">
    <source>
        <dbReference type="ARBA" id="ARBA00022728"/>
    </source>
</evidence>
<evidence type="ECO:0000313" key="11">
    <source>
        <dbReference type="Proteomes" id="UP000673691"/>
    </source>
</evidence>
<comment type="similarity">
    <text evidence="2 7">Belongs to the SLU7 family.</text>
</comment>
<keyword evidence="11" id="KW-1185">Reference proteome</keyword>
<dbReference type="Pfam" id="PF11708">
    <property type="entry name" value="Slu7"/>
    <property type="match status" value="1"/>
</dbReference>
<dbReference type="GO" id="GO:0030628">
    <property type="term" value="F:pre-mRNA 3'-splice site binding"/>
    <property type="evidence" value="ECO:0007669"/>
    <property type="project" value="UniProtKB-UniRule"/>
</dbReference>
<evidence type="ECO:0000256" key="8">
    <source>
        <dbReference type="SAM" id="MobiDB-lite"/>
    </source>
</evidence>
<feature type="compositionally biased region" description="Basic and acidic residues" evidence="8">
    <location>
        <begin position="220"/>
        <end position="230"/>
    </location>
</feature>